<dbReference type="InterPro" id="IPR013780">
    <property type="entry name" value="Glyco_hydro_b"/>
</dbReference>
<dbReference type="InterPro" id="IPR017853">
    <property type="entry name" value="GH"/>
</dbReference>
<keyword evidence="2" id="KW-0732">Signal</keyword>
<dbReference type="EMBL" id="CAUYUJ010015527">
    <property type="protein sequence ID" value="CAK0855164.1"/>
    <property type="molecule type" value="Genomic_DNA"/>
</dbReference>
<dbReference type="Proteomes" id="UP001189429">
    <property type="component" value="Unassembled WGS sequence"/>
</dbReference>
<evidence type="ECO:0000256" key="2">
    <source>
        <dbReference type="ARBA" id="ARBA00022729"/>
    </source>
</evidence>
<dbReference type="InterPro" id="IPR033452">
    <property type="entry name" value="GH30_C"/>
</dbReference>
<dbReference type="SUPFAM" id="SSF51445">
    <property type="entry name" value="(Trans)glycosidases"/>
    <property type="match status" value="1"/>
</dbReference>
<evidence type="ECO:0000313" key="6">
    <source>
        <dbReference type="EMBL" id="CAK0855164.1"/>
    </source>
</evidence>
<comment type="similarity">
    <text evidence="1">Belongs to the glycosyl hydrolase 30 family.</text>
</comment>
<protein>
    <recommendedName>
        <fullName evidence="8">Glucosylceramidase</fullName>
    </recommendedName>
</protein>
<dbReference type="PANTHER" id="PTHR11069">
    <property type="entry name" value="GLUCOSYLCERAMIDASE"/>
    <property type="match status" value="1"/>
</dbReference>
<dbReference type="PANTHER" id="PTHR11069:SF23">
    <property type="entry name" value="LYSOSOMAL ACID GLUCOSYLCERAMIDASE"/>
    <property type="match status" value="1"/>
</dbReference>
<evidence type="ECO:0000259" key="4">
    <source>
        <dbReference type="Pfam" id="PF02055"/>
    </source>
</evidence>
<sequence length="551" mass="62369">MRWQDACGCGCCCPRAGFGFGLAVVVGVLSVAQRSKLVLHCAHVVRDLAWSRGGTAVHRLLGGSSLYVYFAAGSRWPLPEVRRPARRQLLITRTSYYGGERLRDLPAVNLGGGVPTREYAHVVVQPRVTYQTWMGFGGSFTESSADLFASASLENQKLIMDAYFDEHLGLGYTLGRLHMNSCDFSGSSWSCDDSPDDIQLVNFSIQRYHRSILPMVRRAAECAGRNLTLIASPWSPPAWMKDTGRMVHGGSLLWKHHSTWARFFVRFALEMKLAGVPLWGFTVQNEPDAVTPWENCYFSPRDELEFIRDFLGPALEASKLDLRLLFWDHNRDNMLLRAQTIYADPRAAEYVWGIGYHWYGDPRHEIWPDRSGQVSWDNVQRVHELRPDKHIIMTEASQEFGPRIGDWATGERYAEALIRDMNHWLEAWIDWNLVLDETGGPNHVGNLVSAPVILDTARGQVLHLPSYYYLAHFSRYIRPGAKRIAVGTNRDTLEATAFINPDGVIVVVVLNRSIWPSEFLLLFPSMMSEVSVRLNAPAHSIQTLRLVDEPR</sequence>
<dbReference type="PRINTS" id="PR00843">
    <property type="entry name" value="GLHYDRLASE30"/>
</dbReference>
<dbReference type="Pfam" id="PF17189">
    <property type="entry name" value="Glyco_hydro_30C"/>
    <property type="match status" value="1"/>
</dbReference>
<keyword evidence="7" id="KW-1185">Reference proteome</keyword>
<dbReference type="InterPro" id="IPR033453">
    <property type="entry name" value="Glyco_hydro_30_TIM-barrel"/>
</dbReference>
<evidence type="ECO:0000256" key="1">
    <source>
        <dbReference type="ARBA" id="ARBA00005382"/>
    </source>
</evidence>
<keyword evidence="3" id="KW-0378">Hydrolase</keyword>
<evidence type="ECO:0000313" key="7">
    <source>
        <dbReference type="Proteomes" id="UP001189429"/>
    </source>
</evidence>
<accession>A0ABN9UBD3</accession>
<organism evidence="6 7">
    <name type="scientific">Prorocentrum cordatum</name>
    <dbReference type="NCBI Taxonomy" id="2364126"/>
    <lineage>
        <taxon>Eukaryota</taxon>
        <taxon>Sar</taxon>
        <taxon>Alveolata</taxon>
        <taxon>Dinophyceae</taxon>
        <taxon>Prorocentrales</taxon>
        <taxon>Prorocentraceae</taxon>
        <taxon>Prorocentrum</taxon>
    </lineage>
</organism>
<name>A0ABN9UBD3_9DINO</name>
<dbReference type="InterPro" id="IPR001139">
    <property type="entry name" value="Glyco_hydro_30"/>
</dbReference>
<dbReference type="Gene3D" id="2.60.40.1180">
    <property type="entry name" value="Golgi alpha-mannosidase II"/>
    <property type="match status" value="1"/>
</dbReference>
<proteinExistence type="inferred from homology"/>
<dbReference type="Gene3D" id="3.20.20.80">
    <property type="entry name" value="Glycosidases"/>
    <property type="match status" value="1"/>
</dbReference>
<feature type="domain" description="Glycosyl hydrolase family 30 beta sandwich" evidence="5">
    <location>
        <begin position="480"/>
        <end position="544"/>
    </location>
</feature>
<evidence type="ECO:0008006" key="8">
    <source>
        <dbReference type="Google" id="ProtNLM"/>
    </source>
</evidence>
<dbReference type="Pfam" id="PF02055">
    <property type="entry name" value="Glyco_hydro_30"/>
    <property type="match status" value="1"/>
</dbReference>
<evidence type="ECO:0000259" key="5">
    <source>
        <dbReference type="Pfam" id="PF17189"/>
    </source>
</evidence>
<evidence type="ECO:0000256" key="3">
    <source>
        <dbReference type="ARBA" id="ARBA00022801"/>
    </source>
</evidence>
<feature type="domain" description="Glycosyl hydrolase family 30 TIM-barrel" evidence="4">
    <location>
        <begin position="135"/>
        <end position="477"/>
    </location>
</feature>
<gene>
    <name evidence="6" type="ORF">PCOR1329_LOCUS45986</name>
</gene>
<comment type="caution">
    <text evidence="6">The sequence shown here is derived from an EMBL/GenBank/DDBJ whole genome shotgun (WGS) entry which is preliminary data.</text>
</comment>
<reference evidence="6" key="1">
    <citation type="submission" date="2023-10" db="EMBL/GenBank/DDBJ databases">
        <authorList>
            <person name="Chen Y."/>
            <person name="Shah S."/>
            <person name="Dougan E. K."/>
            <person name="Thang M."/>
            <person name="Chan C."/>
        </authorList>
    </citation>
    <scope>NUCLEOTIDE SEQUENCE [LARGE SCALE GENOMIC DNA]</scope>
</reference>